<evidence type="ECO:0000313" key="3">
    <source>
        <dbReference type="Proteomes" id="UP000663864"/>
    </source>
</evidence>
<evidence type="ECO:0000313" key="1">
    <source>
        <dbReference type="EMBL" id="CAF0952297.1"/>
    </source>
</evidence>
<evidence type="ECO:0000313" key="2">
    <source>
        <dbReference type="EMBL" id="CAF3683245.1"/>
    </source>
</evidence>
<dbReference type="AlphaFoldDB" id="A0A814D8I4"/>
<dbReference type="EMBL" id="CAJOBD010000528">
    <property type="protein sequence ID" value="CAF3683245.1"/>
    <property type="molecule type" value="Genomic_DNA"/>
</dbReference>
<organism evidence="1 3">
    <name type="scientific">Rotaria sordida</name>
    <dbReference type="NCBI Taxonomy" id="392033"/>
    <lineage>
        <taxon>Eukaryota</taxon>
        <taxon>Metazoa</taxon>
        <taxon>Spiralia</taxon>
        <taxon>Gnathifera</taxon>
        <taxon>Rotifera</taxon>
        <taxon>Eurotatoria</taxon>
        <taxon>Bdelloidea</taxon>
        <taxon>Philodinida</taxon>
        <taxon>Philodinidae</taxon>
        <taxon>Rotaria</taxon>
    </lineage>
</organism>
<reference evidence="1" key="1">
    <citation type="submission" date="2021-02" db="EMBL/GenBank/DDBJ databases">
        <authorList>
            <person name="Nowell W R."/>
        </authorList>
    </citation>
    <scope>NUCLEOTIDE SEQUENCE</scope>
</reference>
<gene>
    <name evidence="2" type="ORF">JBS370_LOCUS8343</name>
    <name evidence="1" type="ORF">ZHD862_LOCUS10078</name>
</gene>
<name>A0A814D8I4_9BILA</name>
<sequence length="218" mass="24815">MATTDCRPSNIYRIPVHQKRITGLENYISIPYTRPPSPITNVYVSRRRHSTPPAATLRFVEVKSPASNTVIKHYYPIARPTRIIRDQSSTSDLVRSTPCSASLIKRRFQDERTGHTVTTPTSVSSITDIILPAAKKNRNAIVDTPHNIVSDIQSLNHDSLTKKQLRKREPTISLNVGRDIFISDEDSSQDSVYKPQSNKCFKWYHRKCPCRFSCCNIC</sequence>
<accession>A0A814D8I4</accession>
<protein>
    <submittedName>
        <fullName evidence="1">Uncharacterized protein</fullName>
    </submittedName>
</protein>
<proteinExistence type="predicted"/>
<comment type="caution">
    <text evidence="1">The sequence shown here is derived from an EMBL/GenBank/DDBJ whole genome shotgun (WGS) entry which is preliminary data.</text>
</comment>
<dbReference type="Proteomes" id="UP000663836">
    <property type="component" value="Unassembled WGS sequence"/>
</dbReference>
<dbReference type="Proteomes" id="UP000663864">
    <property type="component" value="Unassembled WGS sequence"/>
</dbReference>
<dbReference type="EMBL" id="CAJNOT010000355">
    <property type="protein sequence ID" value="CAF0952297.1"/>
    <property type="molecule type" value="Genomic_DNA"/>
</dbReference>